<dbReference type="STRING" id="227598.APY94_03130"/>
<dbReference type="InterPro" id="IPR055811">
    <property type="entry name" value="DUF7387"/>
</dbReference>
<evidence type="ECO:0008006" key="4">
    <source>
        <dbReference type="Google" id="ProtNLM"/>
    </source>
</evidence>
<comment type="caution">
    <text evidence="2">The sequence shown here is derived from an EMBL/GenBank/DDBJ whole genome shotgun (WGS) entry which is preliminary data.</text>
</comment>
<organism evidence="2 3">
    <name type="scientific">Thermococcus celericrescens</name>
    <dbReference type="NCBI Taxonomy" id="227598"/>
    <lineage>
        <taxon>Archaea</taxon>
        <taxon>Methanobacteriati</taxon>
        <taxon>Methanobacteriota</taxon>
        <taxon>Thermococci</taxon>
        <taxon>Thermococcales</taxon>
        <taxon>Thermococcaceae</taxon>
        <taxon>Thermococcus</taxon>
    </lineage>
</organism>
<keyword evidence="1" id="KW-0175">Coiled coil</keyword>
<dbReference type="Proteomes" id="UP000053462">
    <property type="component" value="Unassembled WGS sequence"/>
</dbReference>
<reference evidence="2 3" key="1">
    <citation type="submission" date="2015-10" db="EMBL/GenBank/DDBJ databases">
        <title>Draft genome sequence of Thermococcus celericrescens strain DSM 17994.</title>
        <authorList>
            <person name="Hong S.-J."/>
            <person name="Park C.-E."/>
            <person name="Shin J.-H."/>
        </authorList>
    </citation>
    <scope>NUCLEOTIDE SEQUENCE [LARGE SCALE GENOMIC DNA]</scope>
    <source>
        <strain evidence="2 3">DSM 17994</strain>
    </source>
</reference>
<evidence type="ECO:0000313" key="2">
    <source>
        <dbReference type="EMBL" id="KUH34279.1"/>
    </source>
</evidence>
<evidence type="ECO:0000256" key="1">
    <source>
        <dbReference type="SAM" id="Coils"/>
    </source>
</evidence>
<dbReference type="Gene3D" id="3.30.160.250">
    <property type="match status" value="1"/>
</dbReference>
<dbReference type="SUPFAM" id="SSF143100">
    <property type="entry name" value="TTHA1013/TTHA0281-like"/>
    <property type="match status" value="1"/>
</dbReference>
<dbReference type="EMBL" id="LLYW01000008">
    <property type="protein sequence ID" value="KUH34279.1"/>
    <property type="molecule type" value="Genomic_DNA"/>
</dbReference>
<dbReference type="Pfam" id="PF24113">
    <property type="entry name" value="DUF7387"/>
    <property type="match status" value="1"/>
</dbReference>
<name>A0A117IU35_9EURY</name>
<dbReference type="InterPro" id="IPR051404">
    <property type="entry name" value="TA_system_antitoxin"/>
</dbReference>
<accession>A0A117IU35</accession>
<feature type="coiled-coil region" evidence="1">
    <location>
        <begin position="27"/>
        <end position="54"/>
    </location>
</feature>
<proteinExistence type="predicted"/>
<dbReference type="AlphaFoldDB" id="A0A117IU35"/>
<dbReference type="PANTHER" id="PTHR34504">
    <property type="entry name" value="ANTITOXIN HICB"/>
    <property type="match status" value="1"/>
</dbReference>
<keyword evidence="3" id="KW-1185">Reference proteome</keyword>
<evidence type="ECO:0000313" key="3">
    <source>
        <dbReference type="Proteomes" id="UP000053462"/>
    </source>
</evidence>
<sequence>MNIHAVIWEDEGVYIVREVFTGVTTQGKTIEEALRNLKEAVELYLEEFPEMRKQLEKIRLVGDFNVQIAKALG</sequence>
<dbReference type="InterPro" id="IPR035069">
    <property type="entry name" value="TTHA1013/TTHA0281-like"/>
</dbReference>
<dbReference type="OrthoDB" id="201961at2157"/>
<protein>
    <recommendedName>
        <fullName evidence="4">HicB-like antitoxin of toxin-antitoxin system domain-containing protein</fullName>
    </recommendedName>
</protein>
<gene>
    <name evidence="2" type="ORF">APY94_03130</name>
</gene>
<dbReference type="PANTHER" id="PTHR34504:SF2">
    <property type="entry name" value="UPF0150 PROTEIN SSL0259"/>
    <property type="match status" value="1"/>
</dbReference>